<gene>
    <name evidence="1" type="ORF">ATEIFO6365_0004031600</name>
</gene>
<accession>A0A5M3YP61</accession>
<dbReference type="Proteomes" id="UP000452235">
    <property type="component" value="Unassembled WGS sequence"/>
</dbReference>
<dbReference type="SUPFAM" id="SSF53474">
    <property type="entry name" value="alpha/beta-Hydrolases"/>
    <property type="match status" value="1"/>
</dbReference>
<dbReference type="Pfam" id="PF12697">
    <property type="entry name" value="Abhydrolase_6"/>
    <property type="match status" value="1"/>
</dbReference>
<reference evidence="1 2" key="1">
    <citation type="submission" date="2020-01" db="EMBL/GenBank/DDBJ databases">
        <title>Aspergillus terreus IFO 6365 whole genome shotgun sequence.</title>
        <authorList>
            <person name="Kanamasa S."/>
            <person name="Takahashi H."/>
        </authorList>
    </citation>
    <scope>NUCLEOTIDE SEQUENCE [LARGE SCALE GENOMIC DNA]</scope>
    <source>
        <strain evidence="1 2">IFO 6365</strain>
    </source>
</reference>
<keyword evidence="2" id="KW-1185">Reference proteome</keyword>
<name>A0A5M3YP61_ASPTE</name>
<sequence length="245" mass="26285">MPPTIVLAPGAWHTSTCYSLLEPALHAAGYPTESVSHPTIGAEPPTKTLSDDVTSLRRTLARLIDEQDKTVVLLGHSYGGVVVSNASEGFGTADRAAQGKPGGIAGVVYLAAFALQSGRSLFDALGGNDYSYPSDQRRVFYHDVAPDLQETAIAWLRHSCRAAFYGAVAHEPWRAMPCAYIFCDEDQAIPLFVQEKMVEAMTQTAPGNVLTAHLPASHSPFFSMPERTAEAIVRAVEGVQGRANN</sequence>
<dbReference type="VEuPathDB" id="FungiDB:ATEG_10124"/>
<protein>
    <submittedName>
        <fullName evidence="1">Related to signal peptide protein</fullName>
    </submittedName>
</protein>
<dbReference type="InterPro" id="IPR052897">
    <property type="entry name" value="Sec-Metab_Biosynth_Hydrolase"/>
</dbReference>
<dbReference type="InterPro" id="IPR000073">
    <property type="entry name" value="AB_hydrolase_1"/>
</dbReference>
<evidence type="ECO:0000313" key="1">
    <source>
        <dbReference type="EMBL" id="GFF15197.1"/>
    </source>
</evidence>
<dbReference type="AlphaFoldDB" id="A0A5M3YP61"/>
<dbReference type="Gene3D" id="3.40.50.1820">
    <property type="entry name" value="alpha/beta hydrolase"/>
    <property type="match status" value="1"/>
</dbReference>
<dbReference type="PANTHER" id="PTHR37017">
    <property type="entry name" value="AB HYDROLASE-1 DOMAIN-CONTAINING PROTEIN-RELATED"/>
    <property type="match status" value="1"/>
</dbReference>
<dbReference type="PANTHER" id="PTHR37017:SF11">
    <property type="entry name" value="ESTERASE_LIPASE_THIOESTERASE DOMAIN-CONTAINING PROTEIN"/>
    <property type="match status" value="1"/>
</dbReference>
<comment type="caution">
    <text evidence="1">The sequence shown here is derived from an EMBL/GenBank/DDBJ whole genome shotgun (WGS) entry which is preliminary data.</text>
</comment>
<proteinExistence type="predicted"/>
<evidence type="ECO:0000313" key="2">
    <source>
        <dbReference type="Proteomes" id="UP000452235"/>
    </source>
</evidence>
<organism evidence="1 2">
    <name type="scientific">Aspergillus terreus</name>
    <dbReference type="NCBI Taxonomy" id="33178"/>
    <lineage>
        <taxon>Eukaryota</taxon>
        <taxon>Fungi</taxon>
        <taxon>Dikarya</taxon>
        <taxon>Ascomycota</taxon>
        <taxon>Pezizomycotina</taxon>
        <taxon>Eurotiomycetes</taxon>
        <taxon>Eurotiomycetidae</taxon>
        <taxon>Eurotiales</taxon>
        <taxon>Aspergillaceae</taxon>
        <taxon>Aspergillus</taxon>
        <taxon>Aspergillus subgen. Circumdati</taxon>
    </lineage>
</organism>
<dbReference type="OrthoDB" id="1263307at2759"/>
<dbReference type="InterPro" id="IPR029058">
    <property type="entry name" value="AB_hydrolase_fold"/>
</dbReference>
<dbReference type="EMBL" id="BLJY01000004">
    <property type="protein sequence ID" value="GFF15197.1"/>
    <property type="molecule type" value="Genomic_DNA"/>
</dbReference>